<dbReference type="EMBL" id="QAOT01000037">
    <property type="protein sequence ID" value="PTR08165.1"/>
    <property type="molecule type" value="Genomic_DNA"/>
</dbReference>
<feature type="region of interest" description="Disordered" evidence="1">
    <location>
        <begin position="72"/>
        <end position="97"/>
    </location>
</feature>
<comment type="caution">
    <text evidence="2">The sequence shown here is derived from an EMBL/GenBank/DDBJ whole genome shotgun (WGS) entry which is preliminary data.</text>
</comment>
<evidence type="ECO:0000313" key="2">
    <source>
        <dbReference type="EMBL" id="PTR08165.1"/>
    </source>
</evidence>
<dbReference type="AlphaFoldDB" id="A0A2T5JMJ8"/>
<accession>A0A2T5JMJ8</accession>
<keyword evidence="3" id="KW-1185">Reference proteome</keyword>
<name>A0A2T5JMJ8_9RHOB</name>
<protein>
    <submittedName>
        <fullName evidence="2">Uncharacterized protein</fullName>
    </submittedName>
</protein>
<dbReference type="Proteomes" id="UP000244060">
    <property type="component" value="Unassembled WGS sequence"/>
</dbReference>
<proteinExistence type="predicted"/>
<reference evidence="2 3" key="1">
    <citation type="submission" date="2018-04" db="EMBL/GenBank/DDBJ databases">
        <title>Genomic Encyclopedia of Type Strains, Phase III (KMG-III): the genomes of soil and plant-associated and newly described type strains.</title>
        <authorList>
            <person name="Whitman W."/>
        </authorList>
    </citation>
    <scope>NUCLEOTIDE SEQUENCE [LARGE SCALE GENOMIC DNA]</scope>
    <source>
        <strain evidence="2 3">KA25</strain>
    </source>
</reference>
<feature type="compositionally biased region" description="Basic and acidic residues" evidence="1">
    <location>
        <begin position="72"/>
        <end position="82"/>
    </location>
</feature>
<dbReference type="OrthoDB" id="7632421at2"/>
<sequence>MSDEKNRPVQTFRDGNLKVAIWENTREDKTAYSVQFRRSYRDPDGQPREADTYYAGDLLRLSRLATQSYDRIGELRRADQSKMKPGRTSGHDQDRDR</sequence>
<evidence type="ECO:0000313" key="3">
    <source>
        <dbReference type="Proteomes" id="UP000244060"/>
    </source>
</evidence>
<dbReference type="RefSeq" id="WP_108222685.1">
    <property type="nucleotide sequence ID" value="NZ_QAOT01000037.1"/>
</dbReference>
<organism evidence="2 3">
    <name type="scientific">Cereibacter azotoformans</name>
    <dbReference type="NCBI Taxonomy" id="43057"/>
    <lineage>
        <taxon>Bacteria</taxon>
        <taxon>Pseudomonadati</taxon>
        <taxon>Pseudomonadota</taxon>
        <taxon>Alphaproteobacteria</taxon>
        <taxon>Rhodobacterales</taxon>
        <taxon>Paracoccaceae</taxon>
        <taxon>Cereibacter</taxon>
    </lineage>
</organism>
<evidence type="ECO:0000256" key="1">
    <source>
        <dbReference type="SAM" id="MobiDB-lite"/>
    </source>
</evidence>
<gene>
    <name evidence="2" type="ORF">C8J28_13711</name>
</gene>